<dbReference type="SUPFAM" id="SSF51735">
    <property type="entry name" value="NAD(P)-binding Rossmann-fold domains"/>
    <property type="match status" value="1"/>
</dbReference>
<evidence type="ECO:0000256" key="1">
    <source>
        <dbReference type="ARBA" id="ARBA00007637"/>
    </source>
</evidence>
<dbReference type="AlphaFoldDB" id="A0A2M6WI13"/>
<comment type="caution">
    <text evidence="3">The sequence shown here is derived from an EMBL/GenBank/DDBJ whole genome shotgun (WGS) entry which is preliminary data.</text>
</comment>
<reference evidence="4" key="1">
    <citation type="submission" date="2017-09" db="EMBL/GenBank/DDBJ databases">
        <title>Depth-based differentiation of microbial function through sediment-hosted aquifers and enrichment of novel symbionts in the deep terrestrial subsurface.</title>
        <authorList>
            <person name="Probst A.J."/>
            <person name="Ladd B."/>
            <person name="Jarett J.K."/>
            <person name="Geller-Mcgrath D.E."/>
            <person name="Sieber C.M.K."/>
            <person name="Emerson J.B."/>
            <person name="Anantharaman K."/>
            <person name="Thomas B.C."/>
            <person name="Malmstrom R."/>
            <person name="Stieglmeier M."/>
            <person name="Klingl A."/>
            <person name="Woyke T."/>
            <person name="Ryan C.M."/>
            <person name="Banfield J.F."/>
        </authorList>
    </citation>
    <scope>NUCLEOTIDE SEQUENCE [LARGE SCALE GENOMIC DNA]</scope>
</reference>
<protein>
    <submittedName>
        <fullName evidence="3">Epimerase</fullName>
    </submittedName>
</protein>
<evidence type="ECO:0000313" key="4">
    <source>
        <dbReference type="Proteomes" id="UP000228635"/>
    </source>
</evidence>
<name>A0A2M6WI13_9BACT</name>
<comment type="similarity">
    <text evidence="1">Belongs to the NAD(P)-dependent epimerase/dehydratase family.</text>
</comment>
<evidence type="ECO:0000259" key="2">
    <source>
        <dbReference type="Pfam" id="PF01370"/>
    </source>
</evidence>
<accession>A0A2M6WI13</accession>
<dbReference type="Proteomes" id="UP000228635">
    <property type="component" value="Unassembled WGS sequence"/>
</dbReference>
<feature type="domain" description="NAD-dependent epimerase/dehydratase" evidence="2">
    <location>
        <begin position="4"/>
        <end position="237"/>
    </location>
</feature>
<proteinExistence type="inferred from homology"/>
<organism evidence="3 4">
    <name type="scientific">Candidatus Harrisonbacteria bacterium CG10_big_fil_rev_8_21_14_0_10_42_17</name>
    <dbReference type="NCBI Taxonomy" id="1974584"/>
    <lineage>
        <taxon>Bacteria</taxon>
        <taxon>Candidatus Harrisoniibacteriota</taxon>
    </lineage>
</organism>
<dbReference type="Gene3D" id="3.40.50.720">
    <property type="entry name" value="NAD(P)-binding Rossmann-like Domain"/>
    <property type="match status" value="1"/>
</dbReference>
<dbReference type="InterPro" id="IPR036291">
    <property type="entry name" value="NAD(P)-bd_dom_sf"/>
</dbReference>
<dbReference type="EMBL" id="PFBA01000023">
    <property type="protein sequence ID" value="PIT92431.1"/>
    <property type="molecule type" value="Genomic_DNA"/>
</dbReference>
<sequence>MAKVFISGIAGFLGSHLADRLLASGHEVFGCDNMLGGYSDNVPNGAQFHNVDTQNFEAMKELLRGMEVVYHCAAAPHEGLSVFSPKLINDHTYNSTVAILTAAIVDNVKRFVFTSSMARYGTQKTMPFTEEQIPCPQDPYGIAKYASELQIKTLCNAHGVEYAIAIPHNIIGTRQKYDDPFRNVVAIMINMMLQGRQPIIYGDGEQQRCFSFVEDVVHPMEKLGFQDNVAGHLFNVGPDEETITINELARRIAKQLNFHLNPVYLPDRPLEVRIATCSADKARNMLGYKTTRSLNEGIADMIAWIEKRGVKKFEYHLPLEIISEKTPKSWKEKMF</sequence>
<evidence type="ECO:0000313" key="3">
    <source>
        <dbReference type="EMBL" id="PIT92431.1"/>
    </source>
</evidence>
<dbReference type="PANTHER" id="PTHR43000">
    <property type="entry name" value="DTDP-D-GLUCOSE 4,6-DEHYDRATASE-RELATED"/>
    <property type="match status" value="1"/>
</dbReference>
<gene>
    <name evidence="3" type="ORF">COU08_02450</name>
</gene>
<dbReference type="Pfam" id="PF01370">
    <property type="entry name" value="Epimerase"/>
    <property type="match status" value="1"/>
</dbReference>
<dbReference type="InterPro" id="IPR001509">
    <property type="entry name" value="Epimerase_deHydtase"/>
</dbReference>